<feature type="domain" description="DNA2/NAM7 helicase-like C-terminal" evidence="5">
    <location>
        <begin position="975"/>
        <end position="1144"/>
    </location>
</feature>
<dbReference type="InterPro" id="IPR050534">
    <property type="entry name" value="Coronavir_polyprotein_1ab"/>
</dbReference>
<accession>A0A8H2K504</accession>
<dbReference type="SUPFAM" id="SSF52540">
    <property type="entry name" value="P-loop containing nucleoside triphosphate hydrolases"/>
    <property type="match status" value="1"/>
</dbReference>
<dbReference type="AlphaFoldDB" id="A0A8H2K504"/>
<evidence type="ECO:0000256" key="4">
    <source>
        <dbReference type="ARBA" id="ARBA00022840"/>
    </source>
</evidence>
<keyword evidence="1" id="KW-0547">Nucleotide-binding</keyword>
<dbReference type="InterPro" id="IPR027417">
    <property type="entry name" value="P-loop_NTPase"/>
</dbReference>
<proteinExistence type="predicted"/>
<evidence type="ECO:0000313" key="7">
    <source>
        <dbReference type="EMBL" id="TQO19918.1"/>
    </source>
</evidence>
<dbReference type="CDD" id="cd18808">
    <property type="entry name" value="SF1_C_Upf1"/>
    <property type="match status" value="1"/>
</dbReference>
<evidence type="ECO:0000256" key="1">
    <source>
        <dbReference type="ARBA" id="ARBA00022741"/>
    </source>
</evidence>
<dbReference type="InterPro" id="IPR047187">
    <property type="entry name" value="SF1_C_Upf1"/>
</dbReference>
<keyword evidence="2" id="KW-0378">Hydrolase</keyword>
<dbReference type="OrthoDB" id="9757917at2"/>
<dbReference type="RefSeq" id="WP_141990340.1">
    <property type="nucleotide sequence ID" value="NZ_VFRA01000001.1"/>
</dbReference>
<keyword evidence="3" id="KW-0347">Helicase</keyword>
<feature type="domain" description="YprB ribonuclease H-like" evidence="6">
    <location>
        <begin position="338"/>
        <end position="528"/>
    </location>
</feature>
<sequence>MYLLPNTDSNSGTTTATNAALVTSASDLTQASNCEFGFLRVLDKRLGWSTDPLPDDDAMLKRAATLGNVHEERLRDRYRAEFGDAMVEFDKPPGRNAAILRDYTARTRGALLNGAPVVFQGVFFDESDPELPFIGYADFLVRQPDGGYRVVDSKLSRQVRVTALLQLAAYHEQLQKLGVPVDGTVELILGNDRSETAKVADIAPVFRRRRARMHAIIAEHRAGGVPVEWHDDRYARDGRCKFCKEPAQAADDLFTVAGLRAGQRTKFMAAGIRTLSDLAETSERPESLSIPKTSFAKLHLQAKLQHSVDPTDEHAMPPVVVTNPLPVASLPQPNAGDLFFDFEGDPMYSEPGVGGVPIWGLDYLFGWVDAEGEFDCLWAHSHAEERTTLRSFLDFVTKRRQQHPGLHIYHYASYEKTHLLSIAARHGEGEDVVDQLLRDGVLVDLYPVVMGALRIGTPSYSIKKLEPLYMGDDVRAGVTNAADSIDEYVDSCTEAENGNIGRATEIRDAIASYNEYDCVSTLKLRDWLRALPEVQGVKVDPAETELDVRPFEPSELDVELQALGTSAAERGDDTAASAYLMAAAAIDYHRREVKSFWWEHFDRLEQPSELWEDTRGVFIIEGASLARDWHKEGRQRTERRHLHLHGQWAPGSSAARPGGDVFLFYGDPLPYSPPGHRPGARLARPVRFSDPAEDEWGIFVVESRPDDVAAWEEMPTHITPGPPPRADSIVAAIETWGATVVDAAPEWPDDAMSDLLLRKAPAESSALESMAGPDDGVRAVIASLLGMESGYLGVQGPPGTGKTYLAAHVIRELIEKHHWKIGVTAQSHKVVENVLDAVVLDADVNPELVAKAVPGEFGPGYYTEGPFSELPKDGHRAYASEHASSGYVIGGTAWDMTNRKRVQQGQLDLLVIDEAGQFSLANTIGVAASARRILLLGDPQQLPQVSQGIHPAPVDGSALGHVIGGLAVLPDAYGYFLEESRRMDEAVTTPVSRLSYDGLLRSHTSTQGRMLAGVAPGLHPVPTAHVDNSTFSAEEADRVVELVREHLGALWTPEPGQAAKPLEEDGIIVVTPYNAQVELIRGRLDAAGLSKVVVGTVDKFQGREAVISIVSLAASSADDVPRGLDFLLSRNRLNVSISRAKWAAYLLYSPALLDSLPQTAEGVATLSRFIGLTEGASGNVL</sequence>
<organism evidence="7 8">
    <name type="scientific">Rhodoglobus vestalii</name>
    <dbReference type="NCBI Taxonomy" id="193384"/>
    <lineage>
        <taxon>Bacteria</taxon>
        <taxon>Bacillati</taxon>
        <taxon>Actinomycetota</taxon>
        <taxon>Actinomycetes</taxon>
        <taxon>Micrococcales</taxon>
        <taxon>Microbacteriaceae</taxon>
        <taxon>Rhodoglobus</taxon>
    </lineage>
</organism>
<dbReference type="InterPro" id="IPR019993">
    <property type="entry name" value="RecB_nuclease_TM0106_put"/>
</dbReference>
<evidence type="ECO:0000313" key="8">
    <source>
        <dbReference type="Proteomes" id="UP000316560"/>
    </source>
</evidence>
<reference evidence="7 8" key="1">
    <citation type="submission" date="2019-06" db="EMBL/GenBank/DDBJ databases">
        <title>Sequencing the genomes of 1000 actinobacteria strains.</title>
        <authorList>
            <person name="Klenk H.-P."/>
        </authorList>
    </citation>
    <scope>NUCLEOTIDE SEQUENCE [LARGE SCALE GENOMIC DNA]</scope>
    <source>
        <strain evidence="7 8">DSM 21947</strain>
    </source>
</reference>
<dbReference type="InterPro" id="IPR041679">
    <property type="entry name" value="DNA2/NAM7-like_C"/>
</dbReference>
<evidence type="ECO:0000256" key="3">
    <source>
        <dbReference type="ARBA" id="ARBA00022806"/>
    </source>
</evidence>
<dbReference type="GO" id="GO:0016787">
    <property type="term" value="F:hydrolase activity"/>
    <property type="evidence" value="ECO:0007669"/>
    <property type="project" value="UniProtKB-KW"/>
</dbReference>
<comment type="caution">
    <text evidence="7">The sequence shown here is derived from an EMBL/GenBank/DDBJ whole genome shotgun (WGS) entry which is preliminary data.</text>
</comment>
<dbReference type="Gene3D" id="3.40.50.300">
    <property type="entry name" value="P-loop containing nucleotide triphosphate hydrolases"/>
    <property type="match status" value="2"/>
</dbReference>
<keyword evidence="4" id="KW-0067">ATP-binding</keyword>
<dbReference type="PANTHER" id="PTHR43788">
    <property type="entry name" value="DNA2/NAM7 HELICASE FAMILY MEMBER"/>
    <property type="match status" value="1"/>
</dbReference>
<dbReference type="GO" id="GO:0005524">
    <property type="term" value="F:ATP binding"/>
    <property type="evidence" value="ECO:0007669"/>
    <property type="project" value="UniProtKB-KW"/>
</dbReference>
<dbReference type="Proteomes" id="UP000316560">
    <property type="component" value="Unassembled WGS sequence"/>
</dbReference>
<dbReference type="EMBL" id="VFRA01000001">
    <property type="protein sequence ID" value="TQO19918.1"/>
    <property type="molecule type" value="Genomic_DNA"/>
</dbReference>
<protein>
    <recommendedName>
        <fullName evidence="9">AAA+ ATPase domain-containing protein</fullName>
    </recommendedName>
</protein>
<dbReference type="InterPro" id="IPR038720">
    <property type="entry name" value="YprB_RNase_H-like_dom"/>
</dbReference>
<keyword evidence="8" id="KW-1185">Reference proteome</keyword>
<dbReference type="GO" id="GO:0043139">
    <property type="term" value="F:5'-3' DNA helicase activity"/>
    <property type="evidence" value="ECO:0007669"/>
    <property type="project" value="TreeGrafter"/>
</dbReference>
<evidence type="ECO:0008006" key="9">
    <source>
        <dbReference type="Google" id="ProtNLM"/>
    </source>
</evidence>
<evidence type="ECO:0000259" key="6">
    <source>
        <dbReference type="Pfam" id="PF13482"/>
    </source>
</evidence>
<dbReference type="Pfam" id="PF13087">
    <property type="entry name" value="AAA_12"/>
    <property type="match status" value="1"/>
</dbReference>
<dbReference type="Pfam" id="PF13482">
    <property type="entry name" value="RNase_H_2"/>
    <property type="match status" value="1"/>
</dbReference>
<gene>
    <name evidence="7" type="ORF">FB472_1519</name>
</gene>
<dbReference type="NCBIfam" id="TIGR03491">
    <property type="entry name" value="TM0106 family RecB-like putative nuclease"/>
    <property type="match status" value="1"/>
</dbReference>
<dbReference type="PANTHER" id="PTHR43788:SF8">
    <property type="entry name" value="DNA-BINDING PROTEIN SMUBP-2"/>
    <property type="match status" value="1"/>
</dbReference>
<dbReference type="CDD" id="cd17934">
    <property type="entry name" value="DEXXQc_Upf1-like"/>
    <property type="match status" value="1"/>
</dbReference>
<evidence type="ECO:0000259" key="5">
    <source>
        <dbReference type="Pfam" id="PF13087"/>
    </source>
</evidence>
<evidence type="ECO:0000256" key="2">
    <source>
        <dbReference type="ARBA" id="ARBA00022801"/>
    </source>
</evidence>
<name>A0A8H2K504_9MICO</name>
<dbReference type="Pfam" id="PF13604">
    <property type="entry name" value="AAA_30"/>
    <property type="match status" value="1"/>
</dbReference>